<reference evidence="7 8" key="1">
    <citation type="journal article" date="2018" name="Elife">
        <title>Firefly genomes illuminate parallel origins of bioluminescence in beetles.</title>
        <authorList>
            <person name="Fallon T.R."/>
            <person name="Lower S.E."/>
            <person name="Chang C.H."/>
            <person name="Bessho-Uehara M."/>
            <person name="Martin G.J."/>
            <person name="Bewick A.J."/>
            <person name="Behringer M."/>
            <person name="Debat H.J."/>
            <person name="Wong I."/>
            <person name="Day J.C."/>
            <person name="Suvorov A."/>
            <person name="Silva C.J."/>
            <person name="Stanger-Hall K.F."/>
            <person name="Hall D.W."/>
            <person name="Schmitz R.J."/>
            <person name="Nelson D.R."/>
            <person name="Lewis S.M."/>
            <person name="Shigenobu S."/>
            <person name="Bybee S.M."/>
            <person name="Larracuente A.M."/>
            <person name="Oba Y."/>
            <person name="Weng J.K."/>
        </authorList>
    </citation>
    <scope>NUCLEOTIDE SEQUENCE [LARGE SCALE GENOMIC DNA]</scope>
    <source>
        <strain evidence="7">1611_PpyrPB1</strain>
        <tissue evidence="7">Whole body</tissue>
    </source>
</reference>
<proteinExistence type="predicted"/>
<dbReference type="PROSITE" id="PS50089">
    <property type="entry name" value="ZF_RING_2"/>
    <property type="match status" value="1"/>
</dbReference>
<evidence type="ECO:0000256" key="2">
    <source>
        <dbReference type="ARBA" id="ARBA00022771"/>
    </source>
</evidence>
<protein>
    <recommendedName>
        <fullName evidence="9">RING-type domain-containing protein</fullName>
    </recommendedName>
</protein>
<evidence type="ECO:0000313" key="7">
    <source>
        <dbReference type="EMBL" id="KAB0798342.1"/>
    </source>
</evidence>
<dbReference type="PROSITE" id="PS00518">
    <property type="entry name" value="ZF_RING_1"/>
    <property type="match status" value="1"/>
</dbReference>
<dbReference type="InterPro" id="IPR000571">
    <property type="entry name" value="Znf_CCCH"/>
</dbReference>
<evidence type="ECO:0000256" key="1">
    <source>
        <dbReference type="ARBA" id="ARBA00022723"/>
    </source>
</evidence>
<evidence type="ECO:0000313" key="8">
    <source>
        <dbReference type="Proteomes" id="UP000327044"/>
    </source>
</evidence>
<dbReference type="InterPro" id="IPR001841">
    <property type="entry name" value="Znf_RING"/>
</dbReference>
<keyword evidence="8" id="KW-1185">Reference proteome</keyword>
<keyword evidence="1 4" id="KW-0479">Metal-binding</keyword>
<dbReference type="PROSITE" id="PS50103">
    <property type="entry name" value="ZF_C3H1"/>
    <property type="match status" value="1"/>
</dbReference>
<dbReference type="AlphaFoldDB" id="A0A5N4ALW7"/>
<organism evidence="7 8">
    <name type="scientific">Photinus pyralis</name>
    <name type="common">Common eastern firefly</name>
    <name type="synonym">Lampyris pyralis</name>
    <dbReference type="NCBI Taxonomy" id="7054"/>
    <lineage>
        <taxon>Eukaryota</taxon>
        <taxon>Metazoa</taxon>
        <taxon>Ecdysozoa</taxon>
        <taxon>Arthropoda</taxon>
        <taxon>Hexapoda</taxon>
        <taxon>Insecta</taxon>
        <taxon>Pterygota</taxon>
        <taxon>Neoptera</taxon>
        <taxon>Endopterygota</taxon>
        <taxon>Coleoptera</taxon>
        <taxon>Polyphaga</taxon>
        <taxon>Elateriformia</taxon>
        <taxon>Elateroidea</taxon>
        <taxon>Lampyridae</taxon>
        <taxon>Lampyrinae</taxon>
        <taxon>Photinus</taxon>
    </lineage>
</organism>
<feature type="domain" description="RING-type" evidence="5">
    <location>
        <begin position="107"/>
        <end position="152"/>
    </location>
</feature>
<dbReference type="InterPro" id="IPR017907">
    <property type="entry name" value="Znf_RING_CS"/>
</dbReference>
<dbReference type="Proteomes" id="UP000327044">
    <property type="component" value="Unassembled WGS sequence"/>
</dbReference>
<dbReference type="GO" id="GO:0008270">
    <property type="term" value="F:zinc ion binding"/>
    <property type="evidence" value="ECO:0007669"/>
    <property type="project" value="UniProtKB-KW"/>
</dbReference>
<feature type="domain" description="C3H1-type" evidence="6">
    <location>
        <begin position="1"/>
        <end position="26"/>
    </location>
</feature>
<evidence type="ECO:0000256" key="3">
    <source>
        <dbReference type="ARBA" id="ARBA00022833"/>
    </source>
</evidence>
<feature type="zinc finger region" description="C3H1-type" evidence="4">
    <location>
        <begin position="1"/>
        <end position="26"/>
    </location>
</feature>
<gene>
    <name evidence="7" type="ORF">PPYR_09335</name>
</gene>
<comment type="caution">
    <text evidence="7">The sequence shown here is derived from an EMBL/GenBank/DDBJ whole genome shotgun (WGS) entry which is preliminary data.</text>
</comment>
<dbReference type="EMBL" id="VVIM01000006">
    <property type="protein sequence ID" value="KAB0798342.1"/>
    <property type="molecule type" value="Genomic_DNA"/>
</dbReference>
<sequence length="162" mass="18669">MPMCKHFLFSVCRRPENACKHYHRLLRCPTSCGKNLCKFFHLTEALFAEFCSQRRPFLQEIQEEVNRVAYAYLKEGDKELCSAVLTGGQCTAVQCLRCYPKHGLVVCKRCTSFLTRTNTYRLDCCHVVCGDCVEFLPVRVDALMLYECPVCKEYGLPIKLYG</sequence>
<name>A0A5N4ALW7_PHOPY</name>
<dbReference type="InParanoid" id="A0A5N4ALW7"/>
<keyword evidence="2 4" id="KW-0863">Zinc-finger</keyword>
<keyword evidence="3 4" id="KW-0862">Zinc</keyword>
<evidence type="ECO:0008006" key="9">
    <source>
        <dbReference type="Google" id="ProtNLM"/>
    </source>
</evidence>
<evidence type="ECO:0000256" key="4">
    <source>
        <dbReference type="PROSITE-ProRule" id="PRU00723"/>
    </source>
</evidence>
<accession>A0A5N4ALW7</accession>
<evidence type="ECO:0000259" key="5">
    <source>
        <dbReference type="PROSITE" id="PS50089"/>
    </source>
</evidence>
<evidence type="ECO:0000259" key="6">
    <source>
        <dbReference type="PROSITE" id="PS50103"/>
    </source>
</evidence>